<dbReference type="GO" id="GO:0070482">
    <property type="term" value="P:response to oxygen levels"/>
    <property type="evidence" value="ECO:0007669"/>
    <property type="project" value="TreeGrafter"/>
</dbReference>
<dbReference type="PANTHER" id="PTHR45655:SF13">
    <property type="entry name" value="SOLUBLE GUANYLATE CYCLASE GCY-32-RELATED"/>
    <property type="match status" value="1"/>
</dbReference>
<protein>
    <submittedName>
        <fullName evidence="2">Guanylyl cyclase enzyme, related</fullName>
    </submittedName>
</protein>
<gene>
    <name evidence="2" type="ORF">EMH_0088590</name>
</gene>
<sequence length="286" mass="31813">MDTSLSVILGVAVMLRLPFKVATGINLFYVLSSTVRYFVGFYNQSYFCRFACTISPPRLLSPLVATPCAEGFSLDRLGRCIPVDSELHELMAPLRTRQELLAVAAAHAIGSTPEEVLSKLTRPRYHRLMAGVEMEDESDGFIMYCAVKPMNMPNAIPYYLCSPPLFLSVLFCDVADFHNLVCAFSLPQDLVKLLDALFLCFDKLSEQFQLVKIETVFETYLAAAGLNDPVLAEDAAGQMDDERDSFSERDLLKVQQGAFSAVETALAMLQVTMYITYLGTTTHHTQ</sequence>
<dbReference type="RefSeq" id="XP_037878800.1">
    <property type="nucleotide sequence ID" value="XM_038022946.1"/>
</dbReference>
<organism evidence="2 3">
    <name type="scientific">Eimeria mitis</name>
    <dbReference type="NCBI Taxonomy" id="44415"/>
    <lineage>
        <taxon>Eukaryota</taxon>
        <taxon>Sar</taxon>
        <taxon>Alveolata</taxon>
        <taxon>Apicomplexa</taxon>
        <taxon>Conoidasida</taxon>
        <taxon>Coccidia</taxon>
        <taxon>Eucoccidiorida</taxon>
        <taxon>Eimeriorina</taxon>
        <taxon>Eimeriidae</taxon>
        <taxon>Eimeria</taxon>
    </lineage>
</organism>
<reference evidence="2" key="2">
    <citation type="submission" date="2013-10" db="EMBL/GenBank/DDBJ databases">
        <authorList>
            <person name="Aslett M."/>
        </authorList>
    </citation>
    <scope>NUCLEOTIDE SEQUENCE [LARGE SCALE GENOMIC DNA]</scope>
    <source>
        <strain evidence="2">Houghton</strain>
    </source>
</reference>
<dbReference type="GO" id="GO:0008074">
    <property type="term" value="C:guanylate cyclase complex, soluble"/>
    <property type="evidence" value="ECO:0007669"/>
    <property type="project" value="TreeGrafter"/>
</dbReference>
<evidence type="ECO:0000313" key="3">
    <source>
        <dbReference type="Proteomes" id="UP000030744"/>
    </source>
</evidence>
<evidence type="ECO:0000259" key="1">
    <source>
        <dbReference type="PROSITE" id="PS50125"/>
    </source>
</evidence>
<dbReference type="VEuPathDB" id="ToxoDB:EMH_0088590"/>
<dbReference type="Gene3D" id="3.30.70.1230">
    <property type="entry name" value="Nucleotide cyclase"/>
    <property type="match status" value="1"/>
</dbReference>
<evidence type="ECO:0000313" key="2">
    <source>
        <dbReference type="EMBL" id="CDJ36512.1"/>
    </source>
</evidence>
<accession>U6KJS7</accession>
<dbReference type="OrthoDB" id="354346at2759"/>
<proteinExistence type="predicted"/>
<dbReference type="GO" id="GO:0004383">
    <property type="term" value="F:guanylate cyclase activity"/>
    <property type="evidence" value="ECO:0007669"/>
    <property type="project" value="TreeGrafter"/>
</dbReference>
<dbReference type="GO" id="GO:0019934">
    <property type="term" value="P:cGMP-mediated signaling"/>
    <property type="evidence" value="ECO:0007669"/>
    <property type="project" value="TreeGrafter"/>
</dbReference>
<dbReference type="Proteomes" id="UP000030744">
    <property type="component" value="Unassembled WGS sequence"/>
</dbReference>
<dbReference type="Pfam" id="PF00211">
    <property type="entry name" value="Guanylate_cyc"/>
    <property type="match status" value="1"/>
</dbReference>
<keyword evidence="3" id="KW-1185">Reference proteome</keyword>
<name>U6KJS7_9EIME</name>
<dbReference type="InterPro" id="IPR029787">
    <property type="entry name" value="Nucleotide_cyclase"/>
</dbReference>
<dbReference type="EMBL" id="HG736144">
    <property type="protein sequence ID" value="CDJ36512.1"/>
    <property type="molecule type" value="Genomic_DNA"/>
</dbReference>
<feature type="domain" description="Guanylate cyclase" evidence="1">
    <location>
        <begin position="168"/>
        <end position="226"/>
    </location>
</feature>
<dbReference type="SUPFAM" id="SSF55073">
    <property type="entry name" value="Nucleotide cyclase"/>
    <property type="match status" value="1"/>
</dbReference>
<dbReference type="GeneID" id="60404477"/>
<dbReference type="PROSITE" id="PS50125">
    <property type="entry name" value="GUANYLATE_CYCLASE_2"/>
    <property type="match status" value="1"/>
</dbReference>
<dbReference type="InterPro" id="IPR001054">
    <property type="entry name" value="A/G_cyclase"/>
</dbReference>
<dbReference type="PANTHER" id="PTHR45655">
    <property type="entry name" value="GUANYLATE CYCLASE SOLUBLE SUBUNIT BETA-2"/>
    <property type="match status" value="1"/>
</dbReference>
<dbReference type="AlphaFoldDB" id="U6KJS7"/>
<reference evidence="2" key="1">
    <citation type="submission" date="2013-10" db="EMBL/GenBank/DDBJ databases">
        <title>Genomic analysis of the causative agents of coccidiosis in chickens.</title>
        <authorList>
            <person name="Reid A.J."/>
            <person name="Blake D."/>
            <person name="Billington K."/>
            <person name="Browne H."/>
            <person name="Dunn M."/>
            <person name="Hung S."/>
            <person name="Kawahara F."/>
            <person name="Miranda-Saavedra D."/>
            <person name="Mourier T."/>
            <person name="Nagra H."/>
            <person name="Otto T.D."/>
            <person name="Rawlings N."/>
            <person name="Sanchez A."/>
            <person name="Sanders M."/>
            <person name="Subramaniam C."/>
            <person name="Tay Y."/>
            <person name="Dear P."/>
            <person name="Doerig C."/>
            <person name="Gruber A."/>
            <person name="Parkinson J."/>
            <person name="Shirley M."/>
            <person name="Wan K.L."/>
            <person name="Berriman M."/>
            <person name="Tomley F."/>
            <person name="Pain A."/>
        </authorList>
    </citation>
    <scope>NUCLEOTIDE SEQUENCE [LARGE SCALE GENOMIC DNA]</scope>
    <source>
        <strain evidence="2">Houghton</strain>
    </source>
</reference>